<dbReference type="PANTHER" id="PTHR33164:SF99">
    <property type="entry name" value="MARR FAMILY REGULATORY PROTEIN"/>
    <property type="match status" value="1"/>
</dbReference>
<sequence>MAHFSVVAKRSVSGVNWQPTVPALVHMLAASGGPGLRAAFAAAGLDGLRPAQAVALVPLAGGALHASDLADRLRVSRQAVAQAIRALEAHGYVERSPDNADARALLITLTSRGRGALRVMRANSLAVEAHWEKVLGRQRLTDLRETVRLLLEA</sequence>
<dbReference type="Proteomes" id="UP000825367">
    <property type="component" value="Chromosome"/>
</dbReference>
<dbReference type="SMART" id="SM00347">
    <property type="entry name" value="HTH_MARR"/>
    <property type="match status" value="1"/>
</dbReference>
<evidence type="ECO:0000313" key="2">
    <source>
        <dbReference type="EMBL" id="QYL19426.1"/>
    </source>
</evidence>
<dbReference type="PANTHER" id="PTHR33164">
    <property type="entry name" value="TRANSCRIPTIONAL REGULATOR, MARR FAMILY"/>
    <property type="match status" value="1"/>
</dbReference>
<name>A0ABX8VTF1_9MYCO</name>
<dbReference type="InterPro" id="IPR039422">
    <property type="entry name" value="MarR/SlyA-like"/>
</dbReference>
<evidence type="ECO:0000313" key="3">
    <source>
        <dbReference type="Proteomes" id="UP000825367"/>
    </source>
</evidence>
<evidence type="ECO:0000259" key="1">
    <source>
        <dbReference type="PROSITE" id="PS50995"/>
    </source>
</evidence>
<dbReference type="PRINTS" id="PR00598">
    <property type="entry name" value="HTHMARR"/>
</dbReference>
<organism evidence="2 3">
    <name type="scientific">Mycolicibacterium pallens</name>
    <dbReference type="NCBI Taxonomy" id="370524"/>
    <lineage>
        <taxon>Bacteria</taxon>
        <taxon>Bacillati</taxon>
        <taxon>Actinomycetota</taxon>
        <taxon>Actinomycetes</taxon>
        <taxon>Mycobacteriales</taxon>
        <taxon>Mycobacteriaceae</taxon>
        <taxon>Mycolicibacterium</taxon>
    </lineage>
</organism>
<keyword evidence="3" id="KW-1185">Reference proteome</keyword>
<accession>A0ABX8VTF1</accession>
<dbReference type="PROSITE" id="PS50995">
    <property type="entry name" value="HTH_MARR_2"/>
    <property type="match status" value="1"/>
</dbReference>
<dbReference type="EMBL" id="CP080333">
    <property type="protein sequence ID" value="QYL19426.1"/>
    <property type="molecule type" value="Genomic_DNA"/>
</dbReference>
<dbReference type="Gene3D" id="1.10.10.10">
    <property type="entry name" value="Winged helix-like DNA-binding domain superfamily/Winged helix DNA-binding domain"/>
    <property type="match status" value="1"/>
</dbReference>
<protein>
    <submittedName>
        <fullName evidence="2">MarR family transcriptional regulator</fullName>
    </submittedName>
</protein>
<dbReference type="InterPro" id="IPR036388">
    <property type="entry name" value="WH-like_DNA-bd_sf"/>
</dbReference>
<dbReference type="Pfam" id="PF12802">
    <property type="entry name" value="MarR_2"/>
    <property type="match status" value="1"/>
</dbReference>
<proteinExistence type="predicted"/>
<reference evidence="2 3" key="1">
    <citation type="submission" date="2021-07" db="EMBL/GenBank/DDBJ databases">
        <title>Whole genome sequencing of non-tuberculosis mycobacteria type-strains.</title>
        <authorList>
            <person name="Igarashi Y."/>
            <person name="Osugi A."/>
            <person name="Mitarai S."/>
        </authorList>
    </citation>
    <scope>NUCLEOTIDE SEQUENCE [LARGE SCALE GENOMIC DNA]</scope>
    <source>
        <strain evidence="2 3">JCM 16370</strain>
    </source>
</reference>
<gene>
    <name evidence="2" type="ORF">K0O64_13625</name>
</gene>
<dbReference type="InterPro" id="IPR000835">
    <property type="entry name" value="HTH_MarR-typ"/>
</dbReference>
<feature type="domain" description="HTH marR-type" evidence="1">
    <location>
        <begin position="18"/>
        <end position="152"/>
    </location>
</feature>
<dbReference type="InterPro" id="IPR036390">
    <property type="entry name" value="WH_DNA-bd_sf"/>
</dbReference>
<dbReference type="SUPFAM" id="SSF46785">
    <property type="entry name" value="Winged helix' DNA-binding domain"/>
    <property type="match status" value="1"/>
</dbReference>